<dbReference type="Proteomes" id="UP000289555">
    <property type="component" value="Chromosome"/>
</dbReference>
<name>A0ABM7GR55_9GAMM</name>
<gene>
    <name evidence="3" type="ORF">HORIV_56300</name>
</gene>
<dbReference type="EMBL" id="AP019416">
    <property type="protein sequence ID" value="BBI53209.1"/>
    <property type="molecule type" value="Genomic_DNA"/>
</dbReference>
<evidence type="ECO:0000256" key="1">
    <source>
        <dbReference type="PROSITE-ProRule" id="PRU00464"/>
    </source>
</evidence>
<comment type="caution">
    <text evidence="1">Lacks conserved residue(s) required for the propagation of feature annotation.</text>
</comment>
<dbReference type="InterPro" id="IPR011146">
    <property type="entry name" value="HIT-like"/>
</dbReference>
<evidence type="ECO:0000313" key="3">
    <source>
        <dbReference type="EMBL" id="BBI53209.1"/>
    </source>
</evidence>
<organism evidence="3 4">
    <name type="scientific">Vreelandella olivaria</name>
    <dbReference type="NCBI Taxonomy" id="390919"/>
    <lineage>
        <taxon>Bacteria</taxon>
        <taxon>Pseudomonadati</taxon>
        <taxon>Pseudomonadota</taxon>
        <taxon>Gammaproteobacteria</taxon>
        <taxon>Oceanospirillales</taxon>
        <taxon>Halomonadaceae</taxon>
        <taxon>Vreelandella</taxon>
    </lineage>
</organism>
<dbReference type="PROSITE" id="PS51084">
    <property type="entry name" value="HIT_2"/>
    <property type="match status" value="1"/>
</dbReference>
<evidence type="ECO:0000259" key="2">
    <source>
        <dbReference type="PROSITE" id="PS51084"/>
    </source>
</evidence>
<proteinExistence type="predicted"/>
<protein>
    <recommendedName>
        <fullName evidence="2">HIT domain-containing protein</fullName>
    </recommendedName>
</protein>
<evidence type="ECO:0000313" key="4">
    <source>
        <dbReference type="Proteomes" id="UP000289555"/>
    </source>
</evidence>
<dbReference type="InterPro" id="IPR036265">
    <property type="entry name" value="HIT-like_sf"/>
</dbReference>
<dbReference type="SUPFAM" id="SSF54197">
    <property type="entry name" value="HIT-like"/>
    <property type="match status" value="1"/>
</dbReference>
<sequence>MVSQLHVHVVLRHHGDATWPAPVWGNGSPEPYDLDGQAQLRDQLLALIHGLNV</sequence>
<keyword evidence="4" id="KW-1185">Reference proteome</keyword>
<accession>A0ABM7GR55</accession>
<dbReference type="Gene3D" id="3.30.428.10">
    <property type="entry name" value="HIT-like"/>
    <property type="match status" value="1"/>
</dbReference>
<reference evidence="4" key="1">
    <citation type="journal article" date="2019" name="Microbiol. Resour. Announc.">
        <title>Complete Genome Sequence of Halomonas olivaria, a Moderately Halophilic Bacterium Isolated from Olive Processing Effluents, Obtained by Nanopore Sequencing.</title>
        <authorList>
            <person name="Nagata S."/>
            <person name="Ii K.M."/>
            <person name="Tsukimi T."/>
            <person name="Miura M.C."/>
            <person name="Galipon J."/>
            <person name="Arakawa K."/>
        </authorList>
    </citation>
    <scope>NUCLEOTIDE SEQUENCE [LARGE SCALE GENOMIC DNA]</scope>
    <source>
        <strain evidence="4">TYRC17</strain>
    </source>
</reference>
<feature type="domain" description="HIT" evidence="2">
    <location>
        <begin position="1"/>
        <end position="19"/>
    </location>
</feature>